<comment type="caution">
    <text evidence="14">The sequence shown here is derived from an EMBL/GenBank/DDBJ whole genome shotgun (WGS) entry which is preliminary data.</text>
</comment>
<dbReference type="GO" id="GO:0004325">
    <property type="term" value="F:ferrochelatase activity"/>
    <property type="evidence" value="ECO:0007669"/>
    <property type="project" value="UniProtKB-UniRule"/>
</dbReference>
<evidence type="ECO:0000256" key="7">
    <source>
        <dbReference type="ARBA" id="ARBA00023128"/>
    </source>
</evidence>
<evidence type="ECO:0000313" key="15">
    <source>
        <dbReference type="Proteomes" id="UP001208570"/>
    </source>
</evidence>
<dbReference type="CDD" id="cd00419">
    <property type="entry name" value="Ferrochelatase_C"/>
    <property type="match status" value="1"/>
</dbReference>
<comment type="function">
    <text evidence="13">Catalyzes the ferrous insertion into protoporphyrin IX.</text>
</comment>
<dbReference type="Gene3D" id="3.40.50.1400">
    <property type="match status" value="2"/>
</dbReference>
<sequence>MLKQVIASCQYKLAPFTRVQHRAFSCSVIRQEKSKDDTRPKTGILMLNMGGPEKVEDVQDFLLRLFSDKDLMQIPAQSRLAELVARRRTPKIQEQYRKIGGGSPIKKWTTTQGEGMIRILDKISPETAPHKFYIGFRYVHPLTDEAVDQMERDTLERAIAFTQYPQFSCSTTGSSLNALHEYYAHHNEPSDMIWSVIDRWPTHPGFIKALTETVQDELIRFPEEDRKDVVILFSAHSLPLKVVNRGDPYPQEVGATVQKVMENLGFCNPYRLVWQSKVGPLSWLGPQTDEVISALAKQGRKNVLLVPIAFTSDHIETLYELDLEYAKHLGEKVGMKMIRRAAALNDNQTFIRALADIVKEHINNFKSSTKQFELCCPLCTNPACQKTKEFFFDMQGILDHFKERREHMRTREG</sequence>
<evidence type="ECO:0000256" key="2">
    <source>
        <dbReference type="ARBA" id="ARBA00004943"/>
    </source>
</evidence>
<dbReference type="Proteomes" id="UP001208570">
    <property type="component" value="Unassembled WGS sequence"/>
</dbReference>
<reference evidence="14" key="1">
    <citation type="journal article" date="2023" name="Mol. Biol. Evol.">
        <title>Third-Generation Sequencing Reveals the Adaptive Role of the Epigenome in Three Deep-Sea Polychaetes.</title>
        <authorList>
            <person name="Perez M."/>
            <person name="Aroh O."/>
            <person name="Sun Y."/>
            <person name="Lan Y."/>
            <person name="Juniper S.K."/>
            <person name="Young C.R."/>
            <person name="Angers B."/>
            <person name="Qian P.Y."/>
        </authorList>
    </citation>
    <scope>NUCLEOTIDE SEQUENCE</scope>
    <source>
        <strain evidence="14">P08H-3</strain>
    </source>
</reference>
<dbReference type="PANTHER" id="PTHR11108">
    <property type="entry name" value="FERROCHELATASE"/>
    <property type="match status" value="1"/>
</dbReference>
<dbReference type="EMBL" id="JAODUP010000027">
    <property type="protein sequence ID" value="KAK2167496.1"/>
    <property type="molecule type" value="Genomic_DNA"/>
</dbReference>
<evidence type="ECO:0000256" key="13">
    <source>
        <dbReference type="RuleBase" id="RU000607"/>
    </source>
</evidence>
<keyword evidence="5" id="KW-0809">Transit peptide</keyword>
<organism evidence="14 15">
    <name type="scientific">Paralvinella palmiformis</name>
    <dbReference type="NCBI Taxonomy" id="53620"/>
    <lineage>
        <taxon>Eukaryota</taxon>
        <taxon>Metazoa</taxon>
        <taxon>Spiralia</taxon>
        <taxon>Lophotrochozoa</taxon>
        <taxon>Annelida</taxon>
        <taxon>Polychaeta</taxon>
        <taxon>Sedentaria</taxon>
        <taxon>Canalipalpata</taxon>
        <taxon>Terebellida</taxon>
        <taxon>Terebelliformia</taxon>
        <taxon>Alvinellidae</taxon>
        <taxon>Paralvinella</taxon>
    </lineage>
</organism>
<comment type="subcellular location">
    <subcellularLocation>
        <location evidence="1">Mitochondrion inner membrane</location>
        <topology evidence="1">Peripheral membrane protein</topology>
        <orientation evidence="1">Matrix side</orientation>
    </subcellularLocation>
</comment>
<evidence type="ECO:0000256" key="6">
    <source>
        <dbReference type="ARBA" id="ARBA00023004"/>
    </source>
</evidence>
<dbReference type="FunFam" id="3.40.50.1400:FF:000003">
    <property type="entry name" value="Ferrochelatase"/>
    <property type="match status" value="1"/>
</dbReference>
<dbReference type="GO" id="GO:0006783">
    <property type="term" value="P:heme biosynthetic process"/>
    <property type="evidence" value="ECO:0007669"/>
    <property type="project" value="UniProtKB-UniRule"/>
</dbReference>
<keyword evidence="9" id="KW-0472">Membrane</keyword>
<evidence type="ECO:0000256" key="11">
    <source>
        <dbReference type="ARBA" id="ARBA00023244"/>
    </source>
</evidence>
<keyword evidence="10 13" id="KW-0456">Lyase</keyword>
<dbReference type="InterPro" id="IPR033659">
    <property type="entry name" value="Ferrochelatase_N"/>
</dbReference>
<keyword evidence="4 13" id="KW-0999">Mitochondrion inner membrane</keyword>
<evidence type="ECO:0000256" key="8">
    <source>
        <dbReference type="ARBA" id="ARBA00023133"/>
    </source>
</evidence>
<protein>
    <recommendedName>
        <fullName evidence="13">Ferrochelatase</fullName>
        <ecNumber evidence="13">4.98.1.1</ecNumber>
    </recommendedName>
</protein>
<dbReference type="AlphaFoldDB" id="A0AAD9KAA8"/>
<dbReference type="EC" id="4.98.1.1" evidence="13"/>
<dbReference type="NCBIfam" id="TIGR00109">
    <property type="entry name" value="hemH"/>
    <property type="match status" value="1"/>
</dbReference>
<dbReference type="GO" id="GO:0005743">
    <property type="term" value="C:mitochondrial inner membrane"/>
    <property type="evidence" value="ECO:0007669"/>
    <property type="project" value="UniProtKB-SubCell"/>
</dbReference>
<dbReference type="CDD" id="cd03411">
    <property type="entry name" value="Ferrochelatase_N"/>
    <property type="match status" value="1"/>
</dbReference>
<evidence type="ECO:0000256" key="5">
    <source>
        <dbReference type="ARBA" id="ARBA00022946"/>
    </source>
</evidence>
<keyword evidence="8 13" id="KW-0350">Heme biosynthesis</keyword>
<evidence type="ECO:0000256" key="10">
    <source>
        <dbReference type="ARBA" id="ARBA00023239"/>
    </source>
</evidence>
<keyword evidence="6 13" id="KW-0408">Iron</keyword>
<dbReference type="InterPro" id="IPR019772">
    <property type="entry name" value="Ferrochelatase_AS"/>
</dbReference>
<evidence type="ECO:0000313" key="14">
    <source>
        <dbReference type="EMBL" id="KAK2167496.1"/>
    </source>
</evidence>
<keyword evidence="7" id="KW-0496">Mitochondrion</keyword>
<accession>A0AAD9KAA8</accession>
<dbReference type="HAMAP" id="MF_00323">
    <property type="entry name" value="Ferrochelatase"/>
    <property type="match status" value="1"/>
</dbReference>
<dbReference type="InterPro" id="IPR001015">
    <property type="entry name" value="Ferrochelatase"/>
</dbReference>
<comment type="pathway">
    <text evidence="2 13">Porphyrin-containing compound metabolism; protoheme biosynthesis; protoheme from protoporphyrin-IX: step 1/1.</text>
</comment>
<proteinExistence type="inferred from homology"/>
<comment type="catalytic activity">
    <reaction evidence="12">
        <text>heme b + 2 H(+) = protoporphyrin IX + Fe(2+)</text>
        <dbReference type="Rhea" id="RHEA:22584"/>
        <dbReference type="ChEBI" id="CHEBI:15378"/>
        <dbReference type="ChEBI" id="CHEBI:29033"/>
        <dbReference type="ChEBI" id="CHEBI:57306"/>
        <dbReference type="ChEBI" id="CHEBI:60344"/>
        <dbReference type="EC" id="4.98.1.1"/>
    </reaction>
    <physiologicalReaction direction="right-to-left" evidence="12">
        <dbReference type="Rhea" id="RHEA:22586"/>
    </physiologicalReaction>
</comment>
<dbReference type="PROSITE" id="PS00534">
    <property type="entry name" value="FERROCHELATASE"/>
    <property type="match status" value="1"/>
</dbReference>
<keyword evidence="15" id="KW-1185">Reference proteome</keyword>
<dbReference type="InterPro" id="IPR033644">
    <property type="entry name" value="Ferrochelatase_C"/>
</dbReference>
<evidence type="ECO:0000256" key="1">
    <source>
        <dbReference type="ARBA" id="ARBA00004443"/>
    </source>
</evidence>
<evidence type="ECO:0000256" key="12">
    <source>
        <dbReference type="ARBA" id="ARBA00049915"/>
    </source>
</evidence>
<dbReference type="SUPFAM" id="SSF53800">
    <property type="entry name" value="Chelatase"/>
    <property type="match status" value="1"/>
</dbReference>
<evidence type="ECO:0000256" key="9">
    <source>
        <dbReference type="ARBA" id="ARBA00023136"/>
    </source>
</evidence>
<name>A0AAD9KAA8_9ANNE</name>
<keyword evidence="11 13" id="KW-0627">Porphyrin biosynthesis</keyword>
<dbReference type="Pfam" id="PF00762">
    <property type="entry name" value="Ferrochelatase"/>
    <property type="match status" value="1"/>
</dbReference>
<dbReference type="PANTHER" id="PTHR11108:SF1">
    <property type="entry name" value="FERROCHELATASE, MITOCHONDRIAL"/>
    <property type="match status" value="1"/>
</dbReference>
<evidence type="ECO:0000256" key="4">
    <source>
        <dbReference type="ARBA" id="ARBA00022792"/>
    </source>
</evidence>
<comment type="similarity">
    <text evidence="3 13">Belongs to the ferrochelatase family.</text>
</comment>
<gene>
    <name evidence="14" type="ORF">LSH36_27g09111</name>
</gene>
<evidence type="ECO:0000256" key="3">
    <source>
        <dbReference type="ARBA" id="ARBA00007718"/>
    </source>
</evidence>